<evidence type="ECO:0000313" key="4">
    <source>
        <dbReference type="Proteomes" id="UP000758701"/>
    </source>
</evidence>
<dbReference type="InterPro" id="IPR012349">
    <property type="entry name" value="Split_barrel_FMN-bd"/>
</dbReference>
<reference evidence="3 4" key="1">
    <citation type="submission" date="2021-06" db="EMBL/GenBank/DDBJ databases">
        <title>Ecological speciation of a Streptomyces species isolated from different habitats and geographic origins.</title>
        <authorList>
            <person name="Wang J."/>
        </authorList>
    </citation>
    <scope>NUCLEOTIDE SEQUENCE [LARGE SCALE GENOMIC DNA]</scope>
    <source>
        <strain evidence="3 4">FXJ8.012</strain>
    </source>
</reference>
<keyword evidence="4" id="KW-1185">Reference proteome</keyword>
<dbReference type="InterPro" id="IPR024029">
    <property type="entry name" value="Pyridox_Oxase_FMN-dep"/>
</dbReference>
<accession>A0ABS7WCH8</accession>
<dbReference type="Gene3D" id="2.30.110.10">
    <property type="entry name" value="Electron Transport, Fmn-binding Protein, Chain A"/>
    <property type="match status" value="1"/>
</dbReference>
<comment type="caution">
    <text evidence="3">The sequence shown here is derived from an EMBL/GenBank/DDBJ whole genome shotgun (WGS) entry which is preliminary data.</text>
</comment>
<sequence>MFFVQPSAGRTRFRPARTHGYGEPALPLPHTIDTPAEGSDTVAEDGWVELDSPAELRELLGEPWSVVIDKVHDRLTDQDLDILARSPFCLLATSDTGGNCDVSPRGGSPGFTHVLGPRTVALPDRPGNRRGDSFHNILDNPHAGLLYLVPGGKEVLRVNGRARILTDAPFFDAMARDGRRPALALVLEIDEIYLHCPQSLNRSGLWKPQSW</sequence>
<gene>
    <name evidence="3" type="ORF">KVH32_31510</name>
</gene>
<dbReference type="SUPFAM" id="SSF50475">
    <property type="entry name" value="FMN-binding split barrel"/>
    <property type="match status" value="1"/>
</dbReference>
<dbReference type="Proteomes" id="UP000758701">
    <property type="component" value="Unassembled WGS sequence"/>
</dbReference>
<dbReference type="Pfam" id="PF01243">
    <property type="entry name" value="PNPOx_N"/>
    <property type="match status" value="1"/>
</dbReference>
<dbReference type="InterPro" id="IPR011576">
    <property type="entry name" value="Pyridox_Oxase_N"/>
</dbReference>
<name>A0ABS7WCH8_STROV</name>
<proteinExistence type="predicted"/>
<evidence type="ECO:0000313" key="3">
    <source>
        <dbReference type="EMBL" id="MBZ6155657.1"/>
    </source>
</evidence>
<evidence type="ECO:0000259" key="2">
    <source>
        <dbReference type="Pfam" id="PF01243"/>
    </source>
</evidence>
<dbReference type="PANTHER" id="PTHR42815">
    <property type="entry name" value="FAD-BINDING, PUTATIVE (AFU_ORTHOLOGUE AFUA_6G07600)-RELATED"/>
    <property type="match status" value="1"/>
</dbReference>
<protein>
    <submittedName>
        <fullName evidence="3">Pyridoxamine 5'-phosphate oxidase family protein</fullName>
    </submittedName>
</protein>
<organism evidence="3 4">
    <name type="scientific">Streptomyces olivaceus</name>
    <dbReference type="NCBI Taxonomy" id="47716"/>
    <lineage>
        <taxon>Bacteria</taxon>
        <taxon>Bacillati</taxon>
        <taxon>Actinomycetota</taxon>
        <taxon>Actinomycetes</taxon>
        <taxon>Kitasatosporales</taxon>
        <taxon>Streptomycetaceae</taxon>
        <taxon>Streptomyces</taxon>
    </lineage>
</organism>
<dbReference type="PANTHER" id="PTHR42815:SF2">
    <property type="entry name" value="FAD-BINDING, PUTATIVE (AFU_ORTHOLOGUE AFUA_6G07600)-RELATED"/>
    <property type="match status" value="1"/>
</dbReference>
<feature type="domain" description="Pyridoxamine 5'-phosphate oxidase N-terminal" evidence="2">
    <location>
        <begin position="76"/>
        <end position="196"/>
    </location>
</feature>
<feature type="region of interest" description="Disordered" evidence="1">
    <location>
        <begin position="13"/>
        <end position="39"/>
    </location>
</feature>
<evidence type="ECO:0000256" key="1">
    <source>
        <dbReference type="SAM" id="MobiDB-lite"/>
    </source>
</evidence>
<dbReference type="NCBIfam" id="TIGR04025">
    <property type="entry name" value="PPOX_FMN_DR2398"/>
    <property type="match status" value="1"/>
</dbReference>
<dbReference type="EMBL" id="JAHSTP010000018">
    <property type="protein sequence ID" value="MBZ6155657.1"/>
    <property type="molecule type" value="Genomic_DNA"/>
</dbReference>